<dbReference type="SUPFAM" id="SSF54373">
    <property type="entry name" value="FAD-linked reductases, C-terminal domain"/>
    <property type="match status" value="1"/>
</dbReference>
<keyword evidence="8" id="KW-1185">Reference proteome</keyword>
<keyword evidence="4" id="KW-0274">FAD</keyword>
<dbReference type="Pfam" id="PF00732">
    <property type="entry name" value="GMC_oxred_N"/>
    <property type="match status" value="1"/>
</dbReference>
<feature type="domain" description="Glucose-methanol-choline oxidoreductase N-terminal" evidence="5">
    <location>
        <begin position="7"/>
        <end position="297"/>
    </location>
</feature>
<organism evidence="7 8">
    <name type="scientific">Inquilinus ginsengisoli</name>
    <dbReference type="NCBI Taxonomy" id="363840"/>
    <lineage>
        <taxon>Bacteria</taxon>
        <taxon>Pseudomonadati</taxon>
        <taxon>Pseudomonadota</taxon>
        <taxon>Alphaproteobacteria</taxon>
        <taxon>Rhodospirillales</taxon>
        <taxon>Rhodospirillaceae</taxon>
        <taxon>Inquilinus</taxon>
    </lineage>
</organism>
<evidence type="ECO:0000313" key="8">
    <source>
        <dbReference type="Proteomes" id="UP001262410"/>
    </source>
</evidence>
<dbReference type="PIRSF" id="PIRSF000137">
    <property type="entry name" value="Alcohol_oxidase"/>
    <property type="match status" value="1"/>
</dbReference>
<evidence type="ECO:0000259" key="6">
    <source>
        <dbReference type="Pfam" id="PF05199"/>
    </source>
</evidence>
<proteinExistence type="inferred from homology"/>
<evidence type="ECO:0000256" key="1">
    <source>
        <dbReference type="ARBA" id="ARBA00001974"/>
    </source>
</evidence>
<dbReference type="Pfam" id="PF05199">
    <property type="entry name" value="GMC_oxred_C"/>
    <property type="match status" value="1"/>
</dbReference>
<dbReference type="PANTHER" id="PTHR11552">
    <property type="entry name" value="GLUCOSE-METHANOL-CHOLINE GMC OXIDOREDUCTASE"/>
    <property type="match status" value="1"/>
</dbReference>
<dbReference type="Gene3D" id="3.50.50.60">
    <property type="entry name" value="FAD/NAD(P)-binding domain"/>
    <property type="match status" value="1"/>
</dbReference>
<evidence type="ECO:0000313" key="7">
    <source>
        <dbReference type="EMBL" id="MDR6290776.1"/>
    </source>
</evidence>
<evidence type="ECO:0000256" key="3">
    <source>
        <dbReference type="ARBA" id="ARBA00022630"/>
    </source>
</evidence>
<gene>
    <name evidence="7" type="ORF">E9232_003302</name>
</gene>
<comment type="caution">
    <text evidence="7">The sequence shown here is derived from an EMBL/GenBank/DDBJ whole genome shotgun (WGS) entry which is preliminary data.</text>
</comment>
<dbReference type="InterPro" id="IPR012132">
    <property type="entry name" value="GMC_OxRdtase"/>
</dbReference>
<dbReference type="NCBIfam" id="NF002550">
    <property type="entry name" value="PRK02106.1"/>
    <property type="match status" value="1"/>
</dbReference>
<protein>
    <submittedName>
        <fullName evidence="7">Choline dehydrogenase-like flavoprotein</fullName>
    </submittedName>
</protein>
<dbReference type="PROSITE" id="PS51257">
    <property type="entry name" value="PROKAR_LIPOPROTEIN"/>
    <property type="match status" value="1"/>
</dbReference>
<comment type="cofactor">
    <cofactor evidence="1">
        <name>FAD</name>
        <dbReference type="ChEBI" id="CHEBI:57692"/>
    </cofactor>
</comment>
<evidence type="ECO:0000259" key="5">
    <source>
        <dbReference type="Pfam" id="PF00732"/>
    </source>
</evidence>
<dbReference type="InterPro" id="IPR007867">
    <property type="entry name" value="GMC_OxRtase_C"/>
</dbReference>
<sequence>MTRAPGYDHIIVGAGSAGCVLAARLSEDPACRVLLLEAGGWDRDPWIHIPLGWGKILQKRLHDWMYFNEPEANVDGRRVECARGKVVGGSSSTNAMAYVRGNPGDYDRWAAAGLDEWSYAHALPYFRRLESWEGGADAWRGGDGPLGVQYCRYQDPLLDAYAAAAGEAGHGWTDDYNGARQEGFGRLQMTIRNGRRCSAATAYLRPALARPNLTVTVGAMVTRVLFEGTRAVGVDYVKDGKVLTAWADAEVILSGGVINSPQLLMLSGIGDPEQLAAHGIGTRIPLRGVGRNLQDHVSTILMYQRREPGPFHRMMRADRIALELGKAYAFGKGFAADVPGGIVGFLKSRAELALPDVQFLLTAAPLGAWPYFKPFKQPFTDAFACRVVIIQPESRGTVSLASADPMAAPVIRQNFLAAEADWRSLRAGIRMAREVMAQGPMARFIARESAPGSGKATDAEIDAHIRATSITVHHPAGTCRMGVSADDGAVVDPQLRVHGAEGLRVIDAAVMPDLICGNINAPVLMIAERAADLIRGVPTLAPAEIPTNDPTNFANNHLQPNNTVETVGRRAYRHG</sequence>
<dbReference type="InterPro" id="IPR000172">
    <property type="entry name" value="GMC_OxRdtase_N"/>
</dbReference>
<dbReference type="Proteomes" id="UP001262410">
    <property type="component" value="Unassembled WGS sequence"/>
</dbReference>
<dbReference type="Gene3D" id="3.30.560.10">
    <property type="entry name" value="Glucose Oxidase, domain 3"/>
    <property type="match status" value="1"/>
</dbReference>
<feature type="domain" description="Glucose-methanol-choline oxidoreductase C-terminal" evidence="6">
    <location>
        <begin position="392"/>
        <end position="527"/>
    </location>
</feature>
<dbReference type="SUPFAM" id="SSF51905">
    <property type="entry name" value="FAD/NAD(P)-binding domain"/>
    <property type="match status" value="1"/>
</dbReference>
<reference evidence="7 8" key="1">
    <citation type="submission" date="2023-07" db="EMBL/GenBank/DDBJ databases">
        <title>Sorghum-associated microbial communities from plants grown in Nebraska, USA.</title>
        <authorList>
            <person name="Schachtman D."/>
        </authorList>
    </citation>
    <scope>NUCLEOTIDE SEQUENCE [LARGE SCALE GENOMIC DNA]</scope>
    <source>
        <strain evidence="7 8">584</strain>
    </source>
</reference>
<name>A0ABU1JQ87_9PROT</name>
<dbReference type="InterPro" id="IPR036188">
    <property type="entry name" value="FAD/NAD-bd_sf"/>
</dbReference>
<accession>A0ABU1JQ87</accession>
<evidence type="ECO:0000256" key="4">
    <source>
        <dbReference type="ARBA" id="ARBA00022827"/>
    </source>
</evidence>
<dbReference type="PANTHER" id="PTHR11552:SF147">
    <property type="entry name" value="CHOLINE DEHYDROGENASE, MITOCHONDRIAL"/>
    <property type="match status" value="1"/>
</dbReference>
<evidence type="ECO:0000256" key="2">
    <source>
        <dbReference type="ARBA" id="ARBA00010790"/>
    </source>
</evidence>
<comment type="similarity">
    <text evidence="2">Belongs to the GMC oxidoreductase family.</text>
</comment>
<dbReference type="EMBL" id="JAVDPW010000005">
    <property type="protein sequence ID" value="MDR6290776.1"/>
    <property type="molecule type" value="Genomic_DNA"/>
</dbReference>
<dbReference type="RefSeq" id="WP_309795462.1">
    <property type="nucleotide sequence ID" value="NZ_JAVDPW010000005.1"/>
</dbReference>
<keyword evidence="3" id="KW-0285">Flavoprotein</keyword>